<organism evidence="2 3">
    <name type="scientific">Saguinus oedipus</name>
    <name type="common">Cotton-top tamarin</name>
    <name type="synonym">Oedipomidas oedipus</name>
    <dbReference type="NCBI Taxonomy" id="9490"/>
    <lineage>
        <taxon>Eukaryota</taxon>
        <taxon>Metazoa</taxon>
        <taxon>Chordata</taxon>
        <taxon>Craniata</taxon>
        <taxon>Vertebrata</taxon>
        <taxon>Euteleostomi</taxon>
        <taxon>Mammalia</taxon>
        <taxon>Eutheria</taxon>
        <taxon>Euarchontoglires</taxon>
        <taxon>Primates</taxon>
        <taxon>Haplorrhini</taxon>
        <taxon>Platyrrhini</taxon>
        <taxon>Cebidae</taxon>
        <taxon>Callitrichinae</taxon>
        <taxon>Saguinus</taxon>
    </lineage>
</organism>
<evidence type="ECO:0008006" key="4">
    <source>
        <dbReference type="Google" id="ProtNLM"/>
    </source>
</evidence>
<evidence type="ECO:0000313" key="2">
    <source>
        <dbReference type="EMBL" id="KAK2095392.1"/>
    </source>
</evidence>
<evidence type="ECO:0000313" key="3">
    <source>
        <dbReference type="Proteomes" id="UP001266305"/>
    </source>
</evidence>
<name>A0ABQ9UGK7_SAGOE</name>
<feature type="compositionally biased region" description="Low complexity" evidence="1">
    <location>
        <begin position="23"/>
        <end position="45"/>
    </location>
</feature>
<dbReference type="EMBL" id="JASSZA010000013">
    <property type="protein sequence ID" value="KAK2095392.1"/>
    <property type="molecule type" value="Genomic_DNA"/>
</dbReference>
<feature type="region of interest" description="Disordered" evidence="1">
    <location>
        <begin position="1"/>
        <end position="73"/>
    </location>
</feature>
<evidence type="ECO:0000256" key="1">
    <source>
        <dbReference type="SAM" id="MobiDB-lite"/>
    </source>
</evidence>
<proteinExistence type="predicted"/>
<feature type="non-terminal residue" evidence="2">
    <location>
        <position position="73"/>
    </location>
</feature>
<dbReference type="Proteomes" id="UP001266305">
    <property type="component" value="Unassembled WGS sequence"/>
</dbReference>
<gene>
    <name evidence="2" type="ORF">P7K49_026808</name>
</gene>
<accession>A0ABQ9UGK7</accession>
<feature type="compositionally biased region" description="Low complexity" evidence="1">
    <location>
        <begin position="54"/>
        <end position="73"/>
    </location>
</feature>
<reference evidence="2 3" key="1">
    <citation type="submission" date="2023-05" db="EMBL/GenBank/DDBJ databases">
        <title>B98-5 Cell Line De Novo Hybrid Assembly: An Optical Mapping Approach.</title>
        <authorList>
            <person name="Kananen K."/>
            <person name="Auerbach J.A."/>
            <person name="Kautto E."/>
            <person name="Blachly J.S."/>
        </authorList>
    </citation>
    <scope>NUCLEOTIDE SEQUENCE [LARGE SCALE GENOMIC DNA]</scope>
    <source>
        <strain evidence="2">B95-8</strain>
        <tissue evidence="2">Cell line</tissue>
    </source>
</reference>
<comment type="caution">
    <text evidence="2">The sequence shown here is derived from an EMBL/GenBank/DDBJ whole genome shotgun (WGS) entry which is preliminary data.</text>
</comment>
<protein>
    <recommendedName>
        <fullName evidence="4">SYBU</fullName>
    </recommendedName>
</protein>
<keyword evidence="3" id="KW-1185">Reference proteome</keyword>
<sequence length="73" mass="8476">MFNFEKEHRVQHHDKEISRSRIPRLILRPHLPQQQHKVSPASESPFSEEESREFNPSSSGRSARTVSSNSFCS</sequence>
<feature type="compositionally biased region" description="Basic and acidic residues" evidence="1">
    <location>
        <begin position="1"/>
        <end position="19"/>
    </location>
</feature>